<organism evidence="1 2">
    <name type="scientific">Litoreibacter ponti</name>
    <dbReference type="NCBI Taxonomy" id="1510457"/>
    <lineage>
        <taxon>Bacteria</taxon>
        <taxon>Pseudomonadati</taxon>
        <taxon>Pseudomonadota</taxon>
        <taxon>Alphaproteobacteria</taxon>
        <taxon>Rhodobacterales</taxon>
        <taxon>Roseobacteraceae</taxon>
        <taxon>Litoreibacter</taxon>
    </lineage>
</organism>
<gene>
    <name evidence="1" type="ORF">C8N43_2786</name>
</gene>
<proteinExistence type="predicted"/>
<dbReference type="AlphaFoldDB" id="A0A2T6BPT6"/>
<accession>A0A2T6BPT6</accession>
<dbReference type="RefSeq" id="WP_158269986.1">
    <property type="nucleotide sequence ID" value="NZ_QBKS01000001.1"/>
</dbReference>
<reference evidence="1 2" key="1">
    <citation type="submission" date="2018-04" db="EMBL/GenBank/DDBJ databases">
        <title>Genomic Encyclopedia of Archaeal and Bacterial Type Strains, Phase II (KMG-II): from individual species to whole genera.</title>
        <authorList>
            <person name="Goeker M."/>
        </authorList>
    </citation>
    <scope>NUCLEOTIDE SEQUENCE [LARGE SCALE GENOMIC DNA]</scope>
    <source>
        <strain evidence="1 2">DSM 100977</strain>
    </source>
</reference>
<evidence type="ECO:0000313" key="1">
    <source>
        <dbReference type="EMBL" id="PTX58110.1"/>
    </source>
</evidence>
<sequence length="55" mass="6707">MLTLLSHMILRAQRENRDFPDHLKEHADRYIRSPRAHKGARSHHHDTLLPFRQLW</sequence>
<comment type="caution">
    <text evidence="1">The sequence shown here is derived from an EMBL/GenBank/DDBJ whole genome shotgun (WGS) entry which is preliminary data.</text>
</comment>
<keyword evidence="2" id="KW-1185">Reference proteome</keyword>
<dbReference type="Proteomes" id="UP000243978">
    <property type="component" value="Unassembled WGS sequence"/>
</dbReference>
<protein>
    <submittedName>
        <fullName evidence="1">Uncharacterized protein</fullName>
    </submittedName>
</protein>
<dbReference type="OrthoDB" id="9933666at2"/>
<dbReference type="EMBL" id="QBKS01000001">
    <property type="protein sequence ID" value="PTX58110.1"/>
    <property type="molecule type" value="Genomic_DNA"/>
</dbReference>
<name>A0A2T6BPT6_9RHOB</name>
<evidence type="ECO:0000313" key="2">
    <source>
        <dbReference type="Proteomes" id="UP000243978"/>
    </source>
</evidence>